<dbReference type="EMBL" id="AY811808">
    <property type="protein sequence ID" value="AAX27697.1"/>
    <property type="molecule type" value="mRNA"/>
</dbReference>
<reference evidence="1" key="1">
    <citation type="submission" date="2005-03" db="EMBL/GenBank/DDBJ databases">
        <authorList>
            <person name="Han Z."/>
        </authorList>
    </citation>
    <scope>NUCLEOTIDE SEQUENCE</scope>
</reference>
<protein>
    <submittedName>
        <fullName evidence="1">Uncharacterized protein</fullName>
    </submittedName>
</protein>
<accession>Q5BY28</accession>
<sequence length="37" mass="4215">MNTPTLARKPKIVRIIRKMYIAANITPKLKVIIAPIK</sequence>
<proteinExistence type="evidence at transcript level"/>
<reference evidence="1" key="2">
    <citation type="journal article" date="2006" name="PLoS Pathog.">
        <title>New perspectives on host-parasite interplay by comparative transcriptomic and proteomic analyses of Schistosoma japonicum.</title>
        <authorList>
            <person name="Liu F."/>
            <person name="Lu J."/>
            <person name="Hu W."/>
            <person name="Wang S.Y."/>
            <person name="Cui S.J."/>
            <person name="Chi M."/>
            <person name="Yan Q."/>
            <person name="Wang X.R."/>
            <person name="Song H.D."/>
            <person name="Xu X.N."/>
            <person name="Wang J.J."/>
            <person name="Zhang X.L."/>
            <person name="Zhang X."/>
            <person name="Wang Z.Q."/>
            <person name="Xue C.L."/>
            <person name="Brindley P.J."/>
            <person name="McManus D.P."/>
            <person name="Yang P.Y."/>
            <person name="Feng Z."/>
            <person name="Chen Z."/>
            <person name="Han Z.G."/>
        </authorList>
    </citation>
    <scope>NUCLEOTIDE SEQUENCE</scope>
</reference>
<dbReference type="AlphaFoldDB" id="Q5BY28"/>
<organism evidence="1">
    <name type="scientific">Schistosoma japonicum</name>
    <name type="common">Blood fluke</name>
    <dbReference type="NCBI Taxonomy" id="6182"/>
    <lineage>
        <taxon>Eukaryota</taxon>
        <taxon>Metazoa</taxon>
        <taxon>Spiralia</taxon>
        <taxon>Lophotrochozoa</taxon>
        <taxon>Platyhelminthes</taxon>
        <taxon>Trematoda</taxon>
        <taxon>Digenea</taxon>
        <taxon>Strigeidida</taxon>
        <taxon>Schistosomatoidea</taxon>
        <taxon>Schistosomatidae</taxon>
        <taxon>Schistosoma</taxon>
    </lineage>
</organism>
<evidence type="ECO:0000313" key="1">
    <source>
        <dbReference type="EMBL" id="AAX27697.1"/>
    </source>
</evidence>
<name>Q5BY28_SCHJA</name>